<keyword evidence="1" id="KW-1133">Transmembrane helix</keyword>
<dbReference type="SUPFAM" id="SSF50978">
    <property type="entry name" value="WD40 repeat-like"/>
    <property type="match status" value="1"/>
</dbReference>
<keyword evidence="3" id="KW-1185">Reference proteome</keyword>
<evidence type="ECO:0000313" key="3">
    <source>
        <dbReference type="Proteomes" id="UP000541558"/>
    </source>
</evidence>
<dbReference type="InterPro" id="IPR001680">
    <property type="entry name" value="WD40_rpt"/>
</dbReference>
<dbReference type="InterPro" id="IPR015943">
    <property type="entry name" value="WD40/YVTN_repeat-like_dom_sf"/>
</dbReference>
<sequence>MRVVLLFVLPSPPSMYTFKGSVPGHLGPINCVAFSSDGQYMASADGSGLLLITELARLRPGETKADVSDRYHFKSSITSLLWMPGSHRLYVGQANCELHILPLGDSVGERAYALTFAPEEYDNLSPEWQALIQINCLSFDAVSDRLAIALGASVIVISAPDFSADQYEEVCALNWLDLSSIDPSAPPPKVLPTEVRGVHFSRGGQEVLVTFLEDGIHCYSVKSRKECWTIQPRSYRIGRSAVDRAGQTMVCSNLYDGFDIYDIGTCKHLRTIHEYVDSDNNVPLPVLFIHNDAHVLCGTANGRVTVAATREDDSLAQFMINHHSDVIQSVAYVGGSGSPAYIATGSANPDNLCVRLWQRKPRIQWYDWDDEPSSVEPISPRITSAASTMTMTSPPNPRRPTLAANPSLESELRTRRSIPSIHRVEYARFNPEVSFFSLMFSFVGAILIVTAVAAVRPDHHLLDYPRDFFCLSFFAVYLFICIITSRSM</sequence>
<keyword evidence="1" id="KW-0812">Transmembrane</keyword>
<evidence type="ECO:0000313" key="2">
    <source>
        <dbReference type="EMBL" id="KAF5335840.1"/>
    </source>
</evidence>
<protein>
    <submittedName>
        <fullName evidence="2">Uncharacterized protein</fullName>
    </submittedName>
</protein>
<dbReference type="Proteomes" id="UP000541558">
    <property type="component" value="Unassembled WGS sequence"/>
</dbReference>
<evidence type="ECO:0000256" key="1">
    <source>
        <dbReference type="SAM" id="Phobius"/>
    </source>
</evidence>
<gene>
    <name evidence="2" type="ORF">D9611_009734</name>
</gene>
<dbReference type="InterPro" id="IPR036322">
    <property type="entry name" value="WD40_repeat_dom_sf"/>
</dbReference>
<dbReference type="OrthoDB" id="3238562at2759"/>
<proteinExistence type="predicted"/>
<feature type="transmembrane region" description="Helical" evidence="1">
    <location>
        <begin position="433"/>
        <end position="455"/>
    </location>
</feature>
<dbReference type="Gene3D" id="2.130.10.10">
    <property type="entry name" value="YVTN repeat-like/Quinoprotein amine dehydrogenase"/>
    <property type="match status" value="1"/>
</dbReference>
<dbReference type="EMBL" id="JAACJK010000060">
    <property type="protein sequence ID" value="KAF5335840.1"/>
    <property type="molecule type" value="Genomic_DNA"/>
</dbReference>
<dbReference type="Pfam" id="PF00400">
    <property type="entry name" value="WD40"/>
    <property type="match status" value="1"/>
</dbReference>
<comment type="caution">
    <text evidence="2">The sequence shown here is derived from an EMBL/GenBank/DDBJ whole genome shotgun (WGS) entry which is preliminary data.</text>
</comment>
<organism evidence="2 3">
    <name type="scientific">Ephemerocybe angulata</name>
    <dbReference type="NCBI Taxonomy" id="980116"/>
    <lineage>
        <taxon>Eukaryota</taxon>
        <taxon>Fungi</taxon>
        <taxon>Dikarya</taxon>
        <taxon>Basidiomycota</taxon>
        <taxon>Agaricomycotina</taxon>
        <taxon>Agaricomycetes</taxon>
        <taxon>Agaricomycetidae</taxon>
        <taxon>Agaricales</taxon>
        <taxon>Agaricineae</taxon>
        <taxon>Psathyrellaceae</taxon>
        <taxon>Ephemerocybe</taxon>
    </lineage>
</organism>
<dbReference type="SMART" id="SM00320">
    <property type="entry name" value="WD40"/>
    <property type="match status" value="3"/>
</dbReference>
<keyword evidence="1" id="KW-0472">Membrane</keyword>
<name>A0A8H5C674_9AGAR</name>
<accession>A0A8H5C674</accession>
<reference evidence="2 3" key="1">
    <citation type="journal article" date="2020" name="ISME J.">
        <title>Uncovering the hidden diversity of litter-decomposition mechanisms in mushroom-forming fungi.</title>
        <authorList>
            <person name="Floudas D."/>
            <person name="Bentzer J."/>
            <person name="Ahren D."/>
            <person name="Johansson T."/>
            <person name="Persson P."/>
            <person name="Tunlid A."/>
        </authorList>
    </citation>
    <scope>NUCLEOTIDE SEQUENCE [LARGE SCALE GENOMIC DNA]</scope>
    <source>
        <strain evidence="2 3">CBS 175.51</strain>
    </source>
</reference>
<dbReference type="AlphaFoldDB" id="A0A8H5C674"/>
<feature type="transmembrane region" description="Helical" evidence="1">
    <location>
        <begin position="467"/>
        <end position="485"/>
    </location>
</feature>